<dbReference type="SUPFAM" id="SSF110296">
    <property type="entry name" value="Oligoxyloglucan reducing end-specific cellobiohydrolase"/>
    <property type="match status" value="1"/>
</dbReference>
<dbReference type="GO" id="GO:0016787">
    <property type="term" value="F:hydrolase activity"/>
    <property type="evidence" value="ECO:0007669"/>
    <property type="project" value="UniProtKB-KW"/>
</dbReference>
<organism evidence="2 3">
    <name type="scientific">Flavobacterium ranwuense</name>
    <dbReference type="NCBI Taxonomy" id="2541725"/>
    <lineage>
        <taxon>Bacteria</taxon>
        <taxon>Pseudomonadati</taxon>
        <taxon>Bacteroidota</taxon>
        <taxon>Flavobacteriia</taxon>
        <taxon>Flavobacteriales</taxon>
        <taxon>Flavobacteriaceae</taxon>
        <taxon>Flavobacterium</taxon>
    </lineage>
</organism>
<evidence type="ECO:0000313" key="2">
    <source>
        <dbReference type="EMBL" id="TDE31743.1"/>
    </source>
</evidence>
<reference evidence="2 3" key="1">
    <citation type="submission" date="2019-03" db="EMBL/GenBank/DDBJ databases">
        <title>Novel species of Flavobacterium.</title>
        <authorList>
            <person name="Liu Q."/>
            <person name="Xin Y.-H."/>
        </authorList>
    </citation>
    <scope>NUCLEOTIDE SEQUENCE [LARGE SCALE GENOMIC DNA]</scope>
    <source>
        <strain evidence="2 3">LB2P22</strain>
    </source>
</reference>
<evidence type="ECO:0000256" key="1">
    <source>
        <dbReference type="SAM" id="SignalP"/>
    </source>
</evidence>
<evidence type="ECO:0000313" key="3">
    <source>
        <dbReference type="Proteomes" id="UP000294685"/>
    </source>
</evidence>
<dbReference type="RefSeq" id="WP_132069390.1">
    <property type="nucleotide sequence ID" value="NZ_SMLH01000001.1"/>
</dbReference>
<dbReference type="InterPro" id="IPR015943">
    <property type="entry name" value="WD40/YVTN_repeat-like_dom_sf"/>
</dbReference>
<keyword evidence="3" id="KW-1185">Reference proteome</keyword>
<dbReference type="Proteomes" id="UP000294685">
    <property type="component" value="Unassembled WGS sequence"/>
</dbReference>
<dbReference type="CDD" id="cd15482">
    <property type="entry name" value="Sialidase_non-viral"/>
    <property type="match status" value="3"/>
</dbReference>
<sequence>MKKIVLFSALILQSVSWGQASTEVIQQALEAKKQMEKQSLFQNVTFENVGPTVMSGRVVDVDVNPENPTEFYVGYASGGLWYTNNNGMSFLPVMDAAPTQNVGDIAIDWKRGTIWVGTGEVNSSRSSYAGIGILKSEDKGKTWQNMGLHDSHHISRILINPSNPDEVVVGAVGHLYSKNEERGVYKTTNGGKTWNKALYIDDETGIIDVAVSPKNFKVQYAASWSKDRKAWDFIGSGATSGIYKSEDAGLTWKLFTTGESGFPVGEGVGRIGLAVYDDSNVYAILDNQFKRPLQSKKSNSLPIAFSMPGDEFLKIPNKSLNSILKNYGLTEKYRAENIKHWVQNGYLQPDEAAKVVLDAINSLAETEVIGAEVYKSDNGGKNWTKTHQDFIDDFFYSYGYYFSVISVDPNDVNKIYLSGVPVIKSNDGGKTFTSISEDNVHSDHHVVWVNPNKSGHLINGNDGGLNISYDDGAHWVKSNSHSVSQFYSVNVDEQEPYNIYGGMQDNGVWVGPSNYKYSSEWYQTGKYPYENLIGGDGMQTQIDKRNPNIVFTGFQFGNYYRIDRANNKREYISPKPKKDEKPFRFNWQTPILLSSHNQDILYMGSNFLHRSMNQGESWTAISPDLTQGVEEGNVAFGTIAAISESPLQFGLLYTGSDDGLLHVSKDGGATWNKISGNLPQNRWVSRVVASAHKKERVYATLNGYRNDDFASYVYVSDDFGQTWKNIANNLPASPVNVIVEDNVNENILYLGTDNGLYVSLNKGTSWDDFSNGIPNVAVHDVVIQKKAKDLVVGTHGRSVYKVNLGQVQELNDKVVAKNLHVFELKKIEKSKNWGNSWSSWAKASEPKAEIWFYSNADTEVLLQIENSLKEVVFSQKVKAVKGLNKQEYDFSLTKEAADRLKNKDKKLKLEQAKNGKYYLPISVNKISIQKGSEKVVTDLEIIESKLTVIQL</sequence>
<feature type="signal peptide" evidence="1">
    <location>
        <begin position="1"/>
        <end position="20"/>
    </location>
</feature>
<protein>
    <submittedName>
        <fullName evidence="2">Glycosyl hydrolase</fullName>
    </submittedName>
</protein>
<dbReference type="EMBL" id="SMLH01000001">
    <property type="protein sequence ID" value="TDE31743.1"/>
    <property type="molecule type" value="Genomic_DNA"/>
</dbReference>
<dbReference type="PANTHER" id="PTHR43739">
    <property type="entry name" value="XYLOGLUCANASE (EUROFUNG)"/>
    <property type="match status" value="1"/>
</dbReference>
<keyword evidence="1" id="KW-0732">Signal</keyword>
<dbReference type="SUPFAM" id="SSF50939">
    <property type="entry name" value="Sialidases"/>
    <property type="match status" value="1"/>
</dbReference>
<proteinExistence type="predicted"/>
<gene>
    <name evidence="2" type="ORF">E0I61_03295</name>
</gene>
<accession>A0ABY2DVJ4</accession>
<dbReference type="InterPro" id="IPR052025">
    <property type="entry name" value="Xyloglucanase_GH74"/>
</dbReference>
<dbReference type="InterPro" id="IPR002860">
    <property type="entry name" value="BNR_rpt"/>
</dbReference>
<name>A0ABY2DVJ4_9FLAO</name>
<dbReference type="Gene3D" id="2.130.10.10">
    <property type="entry name" value="YVTN repeat-like/Quinoprotein amine dehydrogenase"/>
    <property type="match status" value="5"/>
</dbReference>
<feature type="chain" id="PRO_5045266987" evidence="1">
    <location>
        <begin position="21"/>
        <end position="951"/>
    </location>
</feature>
<comment type="caution">
    <text evidence="2">The sequence shown here is derived from an EMBL/GenBank/DDBJ whole genome shotgun (WGS) entry which is preliminary data.</text>
</comment>
<dbReference type="Pfam" id="PF02012">
    <property type="entry name" value="BNR"/>
    <property type="match status" value="1"/>
</dbReference>
<keyword evidence="2" id="KW-0378">Hydrolase</keyword>
<dbReference type="InterPro" id="IPR036278">
    <property type="entry name" value="Sialidase_sf"/>
</dbReference>
<dbReference type="PANTHER" id="PTHR43739:SF5">
    <property type="entry name" value="EXO-ALPHA-SIALIDASE"/>
    <property type="match status" value="1"/>
</dbReference>